<proteinExistence type="predicted"/>
<dbReference type="Gene3D" id="3.30.1050.10">
    <property type="entry name" value="SCP2 sterol-binding domain"/>
    <property type="match status" value="1"/>
</dbReference>
<dbReference type="InterPro" id="IPR003033">
    <property type="entry name" value="SCP2_sterol-bd_dom"/>
</dbReference>
<evidence type="ECO:0000313" key="3">
    <source>
        <dbReference type="Proteomes" id="UP000008561"/>
    </source>
</evidence>
<dbReference type="InterPro" id="IPR036527">
    <property type="entry name" value="SCP2_sterol-bd_dom_sf"/>
</dbReference>
<sequence>MSDQTFTITVNVRELLTEFIPKLAAEYVQMRGAQEELKGTELTLNVDISGAVYGFVIKDGVDFTVQEGPIDNPRVHIALSLETIAKMADMKNIDMLLGMQSQLTRKKYDVLTGLKGTSVFAIKNPDGTVSDISVTFNGAQTPKVGLRLSMEDANRINRGEENPIQLFMSGRMEIDGEMAFAMMLQPLFT</sequence>
<dbReference type="Pfam" id="PF02036">
    <property type="entry name" value="SCP2"/>
    <property type="match status" value="1"/>
</dbReference>
<evidence type="ECO:0000259" key="1">
    <source>
        <dbReference type="Pfam" id="PF02036"/>
    </source>
</evidence>
<evidence type="ECO:0000313" key="2">
    <source>
        <dbReference type="EMBL" id="ABW68910.1"/>
    </source>
</evidence>
<dbReference type="RefSeq" id="WP_012176520.1">
    <property type="nucleotide sequence ID" value="NC_009943.1"/>
</dbReference>
<dbReference type="SUPFAM" id="SSF55718">
    <property type="entry name" value="SCP-like"/>
    <property type="match status" value="1"/>
</dbReference>
<reference evidence="2 3" key="1">
    <citation type="submission" date="2007-10" db="EMBL/GenBank/DDBJ databases">
        <title>Complete sequence of Desulfococcus oleovorans Hxd3.</title>
        <authorList>
            <consortium name="US DOE Joint Genome Institute"/>
            <person name="Copeland A."/>
            <person name="Lucas S."/>
            <person name="Lapidus A."/>
            <person name="Barry K."/>
            <person name="Glavina del Rio T."/>
            <person name="Dalin E."/>
            <person name="Tice H."/>
            <person name="Pitluck S."/>
            <person name="Kiss H."/>
            <person name="Brettin T."/>
            <person name="Bruce D."/>
            <person name="Detter J.C."/>
            <person name="Han C."/>
            <person name="Schmutz J."/>
            <person name="Larimer F."/>
            <person name="Land M."/>
            <person name="Hauser L."/>
            <person name="Kyrpides N."/>
            <person name="Kim E."/>
            <person name="Wawrik B."/>
            <person name="Richardson P."/>
        </authorList>
    </citation>
    <scope>NUCLEOTIDE SEQUENCE [LARGE SCALE GENOMIC DNA]</scope>
    <source>
        <strain evidence="3">DSM 6200 / JCM 39069 / Hxd3</strain>
    </source>
</reference>
<dbReference type="EMBL" id="CP000859">
    <property type="protein sequence ID" value="ABW68910.1"/>
    <property type="molecule type" value="Genomic_DNA"/>
</dbReference>
<accession>A8ZZN8</accession>
<dbReference type="HOGENOM" id="CLU_1452275_0_0_7"/>
<dbReference type="Proteomes" id="UP000008561">
    <property type="component" value="Chromosome"/>
</dbReference>
<feature type="domain" description="SCP2" evidence="1">
    <location>
        <begin position="108"/>
        <end position="188"/>
    </location>
</feature>
<dbReference type="KEGG" id="dol:Dole_3107"/>
<name>A8ZZN8_DESOH</name>
<dbReference type="eggNOG" id="COG3255">
    <property type="taxonomic scope" value="Bacteria"/>
</dbReference>
<organism evidence="2 3">
    <name type="scientific">Desulfosudis oleivorans (strain DSM 6200 / JCM 39069 / Hxd3)</name>
    <name type="common">Desulfococcus oleovorans</name>
    <dbReference type="NCBI Taxonomy" id="96561"/>
    <lineage>
        <taxon>Bacteria</taxon>
        <taxon>Pseudomonadati</taxon>
        <taxon>Thermodesulfobacteriota</taxon>
        <taxon>Desulfobacteria</taxon>
        <taxon>Desulfobacterales</taxon>
        <taxon>Desulfosudaceae</taxon>
        <taxon>Desulfosudis</taxon>
    </lineage>
</organism>
<keyword evidence="3" id="KW-1185">Reference proteome</keyword>
<gene>
    <name evidence="2" type="ordered locus">Dole_3107</name>
</gene>
<dbReference type="OrthoDB" id="9809312at2"/>
<dbReference type="AlphaFoldDB" id="A8ZZN8"/>
<protein>
    <submittedName>
        <fullName evidence="2">Sterol-binding domain protein</fullName>
    </submittedName>
</protein>